<sequence length="70" mass="7779">MKIKLQKKQLKKLTQNEKLPLEATPHIAGGDYTRVYGCQDTMKCASRQDISACCNHSDLASCQIGFTCLC</sequence>
<gene>
    <name evidence="1" type="ORF">CEX98_11510</name>
</gene>
<keyword evidence="2" id="KW-1185">Reference proteome</keyword>
<dbReference type="Proteomes" id="UP000228621">
    <property type="component" value="Unassembled WGS sequence"/>
</dbReference>
<dbReference type="AlphaFoldDB" id="A0A2A5JQ38"/>
<evidence type="ECO:0000313" key="2">
    <source>
        <dbReference type="Proteomes" id="UP000228621"/>
    </source>
</evidence>
<protein>
    <submittedName>
        <fullName evidence="1">Uncharacterized protein</fullName>
    </submittedName>
</protein>
<proteinExistence type="predicted"/>
<comment type="caution">
    <text evidence="1">The sequence shown here is derived from an EMBL/GenBank/DDBJ whole genome shotgun (WGS) entry which is preliminary data.</text>
</comment>
<dbReference type="OrthoDB" id="9971023at2"/>
<accession>A0A2A5JQ38</accession>
<reference evidence="2" key="1">
    <citation type="journal article" date="2019" name="Genome Announc.">
        <title>Draft Genome Sequence of Pseudoalteromonas piscicida Strain 36Y ROTHPW, an Hypersaline Seawater Isolate from the South Coast of Sonora, Mexico.</title>
        <authorList>
            <person name="Sanchez-Diaz R."/>
            <person name="Molina-Garza Z.J."/>
            <person name="Cruz-Suarez L.E."/>
            <person name="Selvin J."/>
            <person name="Kiran G.S."/>
            <person name="Ibarra-Gamez J.C."/>
            <person name="Gomez-Gil B."/>
            <person name="Galaviz-Silva L."/>
        </authorList>
    </citation>
    <scope>NUCLEOTIDE SEQUENCE [LARGE SCALE GENOMIC DNA]</scope>
    <source>
        <strain evidence="2">36Y_RITHPW</strain>
    </source>
</reference>
<organism evidence="1 2">
    <name type="scientific">Pseudoalteromonas piscicida</name>
    <dbReference type="NCBI Taxonomy" id="43662"/>
    <lineage>
        <taxon>Bacteria</taxon>
        <taxon>Pseudomonadati</taxon>
        <taxon>Pseudomonadota</taxon>
        <taxon>Gammaproteobacteria</taxon>
        <taxon>Alteromonadales</taxon>
        <taxon>Pseudoalteromonadaceae</taxon>
        <taxon>Pseudoalteromonas</taxon>
    </lineage>
</organism>
<name>A0A2A5JQ38_PSEO7</name>
<evidence type="ECO:0000313" key="1">
    <source>
        <dbReference type="EMBL" id="PCK31584.1"/>
    </source>
</evidence>
<dbReference type="EMBL" id="NKHF01000051">
    <property type="protein sequence ID" value="PCK31584.1"/>
    <property type="molecule type" value="Genomic_DNA"/>
</dbReference>